<evidence type="ECO:0000256" key="1">
    <source>
        <dbReference type="SAM" id="Phobius"/>
    </source>
</evidence>
<gene>
    <name evidence="4" type="ordered locus">RSal33209_3457</name>
</gene>
<accession>A9WVE5</accession>
<name>A9WVE5_RENSM</name>
<keyword evidence="1" id="KW-0472">Membrane</keyword>
<dbReference type="KEGG" id="rsa:RSal33209_3457"/>
<dbReference type="eggNOG" id="COG2304">
    <property type="taxonomic scope" value="Bacteria"/>
</dbReference>
<feature type="signal peptide" evidence="2">
    <location>
        <begin position="1"/>
        <end position="16"/>
    </location>
</feature>
<dbReference type="HOGENOM" id="CLU_046646_0_0_11"/>
<dbReference type="STRING" id="288705.RSal33209_3457"/>
<dbReference type="Gene3D" id="3.40.50.410">
    <property type="entry name" value="von Willebrand factor, type A domain"/>
    <property type="match status" value="1"/>
</dbReference>
<dbReference type="Pfam" id="PF13519">
    <property type="entry name" value="VWA_2"/>
    <property type="match status" value="1"/>
</dbReference>
<feature type="chain" id="PRO_5038834811" evidence="2">
    <location>
        <begin position="17"/>
        <end position="267"/>
    </location>
</feature>
<reference evidence="5" key="1">
    <citation type="journal article" date="2008" name="J. Bacteriol.">
        <title>Genome sequence of the fish pathogen Renibacterium salmoninarum suggests reductive evolution away from an environmental Arthrobacter ancestor.</title>
        <authorList>
            <person name="Wiens G.D."/>
            <person name="Rockey D.D."/>
            <person name="Wu Z."/>
            <person name="Chang J."/>
            <person name="Levy R."/>
            <person name="Crane S."/>
            <person name="Chen D.S."/>
            <person name="Capri G.R."/>
            <person name="Burnett J.R."/>
            <person name="Sudheesh P.S."/>
            <person name="Schipma M.J."/>
            <person name="Burd H."/>
            <person name="Bhattacharyya A."/>
            <person name="Rhodes L.D."/>
            <person name="Kaul R."/>
            <person name="Strom M.S."/>
        </authorList>
    </citation>
    <scope>NUCLEOTIDE SEQUENCE [LARGE SCALE GENOMIC DNA]</scope>
    <source>
        <strain evidence="5">ATCC 33209 / DSM 20767 / JCM 11484 / NBRC 15589 / NCIMB 2235</strain>
    </source>
</reference>
<dbReference type="PROSITE" id="PS50234">
    <property type="entry name" value="VWFA"/>
    <property type="match status" value="1"/>
</dbReference>
<evidence type="ECO:0000313" key="4">
    <source>
        <dbReference type="EMBL" id="ABY25166.1"/>
    </source>
</evidence>
<keyword evidence="2" id="KW-0732">Signal</keyword>
<keyword evidence="1" id="KW-0812">Transmembrane</keyword>
<proteinExistence type="predicted"/>
<dbReference type="SUPFAM" id="SSF53300">
    <property type="entry name" value="vWA-like"/>
    <property type="match status" value="1"/>
</dbReference>
<feature type="transmembrane region" description="Helical" evidence="1">
    <location>
        <begin position="246"/>
        <end position="265"/>
    </location>
</feature>
<keyword evidence="1" id="KW-1133">Transmembrane helix</keyword>
<dbReference type="SMART" id="SM00327">
    <property type="entry name" value="VWA"/>
    <property type="match status" value="1"/>
</dbReference>
<evidence type="ECO:0000259" key="3">
    <source>
        <dbReference type="PROSITE" id="PS50234"/>
    </source>
</evidence>
<sequence>MGIVSVLALSVGALLAASRPAEQNANRPEQNNRDIMLCLDVSGSMVDTDAKIVDVFANLAQEFHGERLGLVIFDSTAVQVFPLTEDYGYIKDELNVALKAMTDQSDDTGFFGGTYSGRGSSLIGDGLATCVNSFPKLGAEQRSRSIVFATDNVLLGKPLFSLTDAAGLATKNSIRVYGINPNGSDVAGAKGAAAKQMRAAVESTGGNYYVLADDAAAKDIVNKVQATETTKSQGMAQIVARDRPELWLSVAGLGLLGLLLAAWRLSR</sequence>
<evidence type="ECO:0000313" key="5">
    <source>
        <dbReference type="Proteomes" id="UP000002007"/>
    </source>
</evidence>
<organism evidence="4 5">
    <name type="scientific">Renibacterium salmoninarum (strain ATCC 33209 / DSM 20767 / JCM 11484 / NBRC 15589 / NCIMB 2235)</name>
    <dbReference type="NCBI Taxonomy" id="288705"/>
    <lineage>
        <taxon>Bacteria</taxon>
        <taxon>Bacillati</taxon>
        <taxon>Actinomycetota</taxon>
        <taxon>Actinomycetes</taxon>
        <taxon>Micrococcales</taxon>
        <taxon>Micrococcaceae</taxon>
        <taxon>Renibacterium</taxon>
    </lineage>
</organism>
<protein>
    <submittedName>
        <fullName evidence="4">von Willebrand factor type A domain, putative</fullName>
    </submittedName>
</protein>
<dbReference type="RefSeq" id="WP_012246795.1">
    <property type="nucleotide sequence ID" value="NC_010168.1"/>
</dbReference>
<dbReference type="InterPro" id="IPR036465">
    <property type="entry name" value="vWFA_dom_sf"/>
</dbReference>
<dbReference type="InterPro" id="IPR002035">
    <property type="entry name" value="VWF_A"/>
</dbReference>
<keyword evidence="5" id="KW-1185">Reference proteome</keyword>
<feature type="domain" description="VWFA" evidence="3">
    <location>
        <begin position="34"/>
        <end position="224"/>
    </location>
</feature>
<dbReference type="AlphaFoldDB" id="A9WVE5"/>
<dbReference type="EMBL" id="CP000910">
    <property type="protein sequence ID" value="ABY25166.1"/>
    <property type="molecule type" value="Genomic_DNA"/>
</dbReference>
<evidence type="ECO:0000256" key="2">
    <source>
        <dbReference type="SAM" id="SignalP"/>
    </source>
</evidence>
<dbReference type="Proteomes" id="UP000002007">
    <property type="component" value="Chromosome"/>
</dbReference>